<organism evidence="2 3">
    <name type="scientific">Nannochloropsis gaditana</name>
    <dbReference type="NCBI Taxonomy" id="72520"/>
    <lineage>
        <taxon>Eukaryota</taxon>
        <taxon>Sar</taxon>
        <taxon>Stramenopiles</taxon>
        <taxon>Ochrophyta</taxon>
        <taxon>Eustigmatophyceae</taxon>
        <taxon>Eustigmatales</taxon>
        <taxon>Monodopsidaceae</taxon>
        <taxon>Nannochloropsis</taxon>
    </lineage>
</organism>
<feature type="region of interest" description="Disordered" evidence="1">
    <location>
        <begin position="305"/>
        <end position="332"/>
    </location>
</feature>
<dbReference type="Proteomes" id="UP000019335">
    <property type="component" value="Chromosome 5"/>
</dbReference>
<reference evidence="2 3" key="1">
    <citation type="journal article" date="2014" name="Mol. Plant">
        <title>Chromosome Scale Genome Assembly and Transcriptome Profiling of Nannochloropsis gaditana in Nitrogen Depletion.</title>
        <authorList>
            <person name="Corteggiani Carpinelli E."/>
            <person name="Telatin A."/>
            <person name="Vitulo N."/>
            <person name="Forcato C."/>
            <person name="D'Angelo M."/>
            <person name="Schiavon R."/>
            <person name="Vezzi A."/>
            <person name="Giacometti G.M."/>
            <person name="Morosinotto T."/>
            <person name="Valle G."/>
        </authorList>
    </citation>
    <scope>NUCLEOTIDE SEQUENCE [LARGE SCALE GENOMIC DNA]</scope>
    <source>
        <strain evidence="2 3">B-31</strain>
    </source>
</reference>
<name>W7TMS2_9STRA</name>
<dbReference type="Gene3D" id="2.170.270.10">
    <property type="entry name" value="SET domain"/>
    <property type="match status" value="2"/>
</dbReference>
<accession>W7TMS2</accession>
<comment type="caution">
    <text evidence="2">The sequence shown here is derived from an EMBL/GenBank/DDBJ whole genome shotgun (WGS) entry which is preliminary data.</text>
</comment>
<sequence>MRISCLRSGFTWPYILLNALHVDLIGSTMSSVPCLLCVRRAPQYDRQSCNSGIGATSGSNAKNKRCDDQKSNSTHNWGLFLTDDVIEGQIVYRGSYQLVNASSFNFPSIIAVDGHFYPYSYDRHTTRLPSIAGSSKWCFFHPSRGALMNHSCRPSTVIKKVDNIEVEGTEKTRKSRKRRGKDDIGEAMDGEFDEEEGSDREQDSFTYDVVAARSLRKGEEATCDYFLAEWEGEKVGNCPQPCLCSAGEGVCGGLRMGFKHLPFSEQILRLHAVADHVFEAFEEEKSSDLCVLDARDGLPPGICLSFKREEEEEEEKGKEEEEEKKRKGGKKKLPKETLYVKGAQGPRIIATRAFSAGETLYRASSSFFFFPPPRISPPFLPSSSPPSAVFDPRQPSSLAAVEPQIAPRRSTSPSPHSHPPPPALLLVLDDCTIPLSPYELYSTSTPAPPSFPPSLVASLGEERSRREVYGWDCLMRHHCRPSTLWIWETGDGGQGEGEGGREGKGGSKSGSGRVLHDNATRCLRLEHRTGRGRRGKIHSGVNIRRGYRVVATKEIGAGEELTVDYQVLTQRHFRGQPCRGMGATQSYHPSAGAVGFRCECSGCARPGKAIYR</sequence>
<feature type="region of interest" description="Disordered" evidence="1">
    <location>
        <begin position="168"/>
        <end position="201"/>
    </location>
</feature>
<gene>
    <name evidence="2" type="ORF">Naga_100264g4</name>
</gene>
<dbReference type="OrthoDB" id="198569at2759"/>
<evidence type="ECO:0000256" key="1">
    <source>
        <dbReference type="SAM" id="MobiDB-lite"/>
    </source>
</evidence>
<dbReference type="InterPro" id="IPR046341">
    <property type="entry name" value="SET_dom_sf"/>
</dbReference>
<dbReference type="AlphaFoldDB" id="W7TMS2"/>
<feature type="region of interest" description="Disordered" evidence="1">
    <location>
        <begin position="490"/>
        <end position="513"/>
    </location>
</feature>
<feature type="compositionally biased region" description="Basic and acidic residues" evidence="1">
    <location>
        <begin position="315"/>
        <end position="325"/>
    </location>
</feature>
<feature type="compositionally biased region" description="Acidic residues" evidence="1">
    <location>
        <begin position="185"/>
        <end position="198"/>
    </location>
</feature>
<evidence type="ECO:0000313" key="3">
    <source>
        <dbReference type="Proteomes" id="UP000019335"/>
    </source>
</evidence>
<keyword evidence="3" id="KW-1185">Reference proteome</keyword>
<evidence type="ECO:0000313" key="2">
    <source>
        <dbReference type="EMBL" id="EWM28390.1"/>
    </source>
</evidence>
<feature type="region of interest" description="Disordered" evidence="1">
    <location>
        <begin position="380"/>
        <end position="423"/>
    </location>
</feature>
<dbReference type="SUPFAM" id="SSF82199">
    <property type="entry name" value="SET domain"/>
    <property type="match status" value="2"/>
</dbReference>
<protein>
    <submittedName>
        <fullName evidence="2">SET domain protein</fullName>
    </submittedName>
</protein>
<dbReference type="EMBL" id="AZIL01000319">
    <property type="protein sequence ID" value="EWM28390.1"/>
    <property type="molecule type" value="Genomic_DNA"/>
</dbReference>
<proteinExistence type="predicted"/>